<sequence>MARVESSISSEGLGLVGPWFGLGWLGMSLGVTKRLSEGLVVALGRNIWDKSRAGPNLSQMGPCARPVRLRASCRALTVEIYDGYWAVKVPCGNINLTRNGLQKSTGVPYIDGTGFQKSTGMPFQA</sequence>
<evidence type="ECO:0000313" key="1">
    <source>
        <dbReference type="EMBL" id="KZV13829.1"/>
    </source>
</evidence>
<reference evidence="1 2" key="1">
    <citation type="journal article" date="2015" name="Proc. Natl. Acad. Sci. U.S.A.">
        <title>The resurrection genome of Boea hygrometrica: A blueprint for survival of dehydration.</title>
        <authorList>
            <person name="Xiao L."/>
            <person name="Yang G."/>
            <person name="Zhang L."/>
            <person name="Yang X."/>
            <person name="Zhao S."/>
            <person name="Ji Z."/>
            <person name="Zhou Q."/>
            <person name="Hu M."/>
            <person name="Wang Y."/>
            <person name="Chen M."/>
            <person name="Xu Y."/>
            <person name="Jin H."/>
            <person name="Xiao X."/>
            <person name="Hu G."/>
            <person name="Bao F."/>
            <person name="Hu Y."/>
            <person name="Wan P."/>
            <person name="Li L."/>
            <person name="Deng X."/>
            <person name="Kuang T."/>
            <person name="Xiang C."/>
            <person name="Zhu J.K."/>
            <person name="Oliver M.J."/>
            <person name="He Y."/>
        </authorList>
    </citation>
    <scope>NUCLEOTIDE SEQUENCE [LARGE SCALE GENOMIC DNA]</scope>
    <source>
        <strain evidence="2">cv. XS01</strain>
    </source>
</reference>
<name>A0A2Z6ZXB5_9LAMI</name>
<evidence type="ECO:0000313" key="2">
    <source>
        <dbReference type="Proteomes" id="UP000250235"/>
    </source>
</evidence>
<dbReference type="Proteomes" id="UP000250235">
    <property type="component" value="Unassembled WGS sequence"/>
</dbReference>
<accession>A0A2Z6ZXB5</accession>
<proteinExistence type="predicted"/>
<organism evidence="1 2">
    <name type="scientific">Dorcoceras hygrometricum</name>
    <dbReference type="NCBI Taxonomy" id="472368"/>
    <lineage>
        <taxon>Eukaryota</taxon>
        <taxon>Viridiplantae</taxon>
        <taxon>Streptophyta</taxon>
        <taxon>Embryophyta</taxon>
        <taxon>Tracheophyta</taxon>
        <taxon>Spermatophyta</taxon>
        <taxon>Magnoliopsida</taxon>
        <taxon>eudicotyledons</taxon>
        <taxon>Gunneridae</taxon>
        <taxon>Pentapetalae</taxon>
        <taxon>asterids</taxon>
        <taxon>lamiids</taxon>
        <taxon>Lamiales</taxon>
        <taxon>Gesneriaceae</taxon>
        <taxon>Didymocarpoideae</taxon>
        <taxon>Trichosporeae</taxon>
        <taxon>Loxocarpinae</taxon>
        <taxon>Dorcoceras</taxon>
    </lineage>
</organism>
<dbReference type="EMBL" id="KV025235">
    <property type="protein sequence ID" value="KZV13829.1"/>
    <property type="molecule type" value="Genomic_DNA"/>
</dbReference>
<keyword evidence="2" id="KW-1185">Reference proteome</keyword>
<dbReference type="AlphaFoldDB" id="A0A2Z6ZXB5"/>
<gene>
    <name evidence="1" type="ORF">F511_44984</name>
</gene>
<protein>
    <submittedName>
        <fullName evidence="1">Polygalacturonase</fullName>
    </submittedName>
</protein>